<organism evidence="1">
    <name type="scientific">marine sediment metagenome</name>
    <dbReference type="NCBI Taxonomy" id="412755"/>
    <lineage>
        <taxon>unclassified sequences</taxon>
        <taxon>metagenomes</taxon>
        <taxon>ecological metagenomes</taxon>
    </lineage>
</organism>
<evidence type="ECO:0000313" key="1">
    <source>
        <dbReference type="EMBL" id="GAH28230.1"/>
    </source>
</evidence>
<evidence type="ECO:0008006" key="2">
    <source>
        <dbReference type="Google" id="ProtNLM"/>
    </source>
</evidence>
<dbReference type="AlphaFoldDB" id="X1F6L9"/>
<accession>X1F6L9</accession>
<comment type="caution">
    <text evidence="1">The sequence shown here is derived from an EMBL/GenBank/DDBJ whole genome shotgun (WGS) entry which is preliminary data.</text>
</comment>
<proteinExistence type="predicted"/>
<name>X1F6L9_9ZZZZ</name>
<gene>
    <name evidence="1" type="ORF">S03H2_05762</name>
</gene>
<reference evidence="1" key="1">
    <citation type="journal article" date="2014" name="Front. Microbiol.">
        <title>High frequency of phylogenetically diverse reductive dehalogenase-homologous genes in deep subseafloor sedimentary metagenomes.</title>
        <authorList>
            <person name="Kawai M."/>
            <person name="Futagami T."/>
            <person name="Toyoda A."/>
            <person name="Takaki Y."/>
            <person name="Nishi S."/>
            <person name="Hori S."/>
            <person name="Arai W."/>
            <person name="Tsubouchi T."/>
            <person name="Morono Y."/>
            <person name="Uchiyama I."/>
            <person name="Ito T."/>
            <person name="Fujiyama A."/>
            <person name="Inagaki F."/>
            <person name="Takami H."/>
        </authorList>
    </citation>
    <scope>NUCLEOTIDE SEQUENCE</scope>
    <source>
        <strain evidence="1">Expedition CK06-06</strain>
    </source>
</reference>
<dbReference type="EMBL" id="BARU01002439">
    <property type="protein sequence ID" value="GAH28230.1"/>
    <property type="molecule type" value="Genomic_DNA"/>
</dbReference>
<sequence length="191" mass="23127">MELLEVSKKGGYYRKAIIEGLDYLKHTTFYTHYLWDTKKKTREAYKDKDLPPTSVFSPINEYHYFKDIKRQYKLKVEVGKSYYDRIYKESYFTYVNIKKLLPLSSIAMKLLIFLKRHKEDTLFIYPFIFELLRFNLGIKTKNITEARKTLEKAWSDIKKQGLLKGYSYKIWTSKKDNIEYIKFKFKESLKP</sequence>
<protein>
    <recommendedName>
        <fullName evidence="2">Initiator Rep protein domain-containing protein</fullName>
    </recommendedName>
</protein>